<feature type="non-terminal residue" evidence="3">
    <location>
        <position position="72"/>
    </location>
</feature>
<dbReference type="Proteomes" id="UP001529510">
    <property type="component" value="Unassembled WGS sequence"/>
</dbReference>
<feature type="transmembrane region" description="Helical" evidence="1">
    <location>
        <begin position="20"/>
        <end position="42"/>
    </location>
</feature>
<dbReference type="EMBL" id="JAMKFB020000005">
    <property type="protein sequence ID" value="KAL0193839.1"/>
    <property type="molecule type" value="Genomic_DNA"/>
</dbReference>
<dbReference type="InterPro" id="IPR032630">
    <property type="entry name" value="P_typ_ATPase_c"/>
</dbReference>
<feature type="domain" description="P-type ATPase C-terminal" evidence="2">
    <location>
        <begin position="1"/>
        <end position="72"/>
    </location>
</feature>
<gene>
    <name evidence="3" type="ORF">M9458_012135</name>
</gene>
<dbReference type="AlphaFoldDB" id="A0ABD0R5Y5"/>
<protein>
    <recommendedName>
        <fullName evidence="2">P-type ATPase C-terminal domain-containing protein</fullName>
    </recommendedName>
</protein>
<keyword evidence="4" id="KW-1185">Reference proteome</keyword>
<organism evidence="3 4">
    <name type="scientific">Cirrhinus mrigala</name>
    <name type="common">Mrigala</name>
    <dbReference type="NCBI Taxonomy" id="683832"/>
    <lineage>
        <taxon>Eukaryota</taxon>
        <taxon>Metazoa</taxon>
        <taxon>Chordata</taxon>
        <taxon>Craniata</taxon>
        <taxon>Vertebrata</taxon>
        <taxon>Euteleostomi</taxon>
        <taxon>Actinopterygii</taxon>
        <taxon>Neopterygii</taxon>
        <taxon>Teleostei</taxon>
        <taxon>Ostariophysi</taxon>
        <taxon>Cypriniformes</taxon>
        <taxon>Cyprinidae</taxon>
        <taxon>Labeoninae</taxon>
        <taxon>Labeonini</taxon>
        <taxon>Cirrhinus</taxon>
    </lineage>
</organism>
<feature type="non-terminal residue" evidence="3">
    <location>
        <position position="1"/>
    </location>
</feature>
<evidence type="ECO:0000259" key="2">
    <source>
        <dbReference type="Pfam" id="PF16212"/>
    </source>
</evidence>
<keyword evidence="1" id="KW-1133">Transmembrane helix</keyword>
<evidence type="ECO:0000313" key="4">
    <source>
        <dbReference type="Proteomes" id="UP001529510"/>
    </source>
</evidence>
<evidence type="ECO:0000256" key="1">
    <source>
        <dbReference type="SAM" id="Phobius"/>
    </source>
</evidence>
<proteinExistence type="predicted"/>
<sequence length="72" mass="8122">LEYPKLYVPGQISQYFSKRAFMMCALHSCYSSLVLFFVPYAATYDTARDDGKDGADYQSFALITQTCLTVTV</sequence>
<reference evidence="3 4" key="1">
    <citation type="submission" date="2024-05" db="EMBL/GenBank/DDBJ databases">
        <title>Genome sequencing and assembly of Indian major carp, Cirrhinus mrigala (Hamilton, 1822).</title>
        <authorList>
            <person name="Mohindra V."/>
            <person name="Chowdhury L.M."/>
            <person name="Lal K."/>
            <person name="Jena J.K."/>
        </authorList>
    </citation>
    <scope>NUCLEOTIDE SEQUENCE [LARGE SCALE GENOMIC DNA]</scope>
    <source>
        <strain evidence="3">CM1030</strain>
        <tissue evidence="3">Blood</tissue>
    </source>
</reference>
<name>A0ABD0R5Y5_CIRMR</name>
<dbReference type="Pfam" id="PF16212">
    <property type="entry name" value="PhoLip_ATPase_C"/>
    <property type="match status" value="1"/>
</dbReference>
<accession>A0ABD0R5Y5</accession>
<evidence type="ECO:0000313" key="3">
    <source>
        <dbReference type="EMBL" id="KAL0193839.1"/>
    </source>
</evidence>
<comment type="caution">
    <text evidence="3">The sequence shown here is derived from an EMBL/GenBank/DDBJ whole genome shotgun (WGS) entry which is preliminary data.</text>
</comment>
<keyword evidence="1" id="KW-0812">Transmembrane</keyword>
<keyword evidence="1" id="KW-0472">Membrane</keyword>